<dbReference type="PANTHER" id="PTHR43649:SF33">
    <property type="entry name" value="POLYGALACTURONAN_RHAMNOGALACTURONAN-BINDING PROTEIN YTCQ"/>
    <property type="match status" value="1"/>
</dbReference>
<dbReference type="InterPro" id="IPR050490">
    <property type="entry name" value="Bact_solute-bd_prot1"/>
</dbReference>
<dbReference type="eggNOG" id="COG1653">
    <property type="taxonomic scope" value="Bacteria"/>
</dbReference>
<evidence type="ECO:0000256" key="1">
    <source>
        <dbReference type="ARBA" id="ARBA00022729"/>
    </source>
</evidence>
<gene>
    <name evidence="3" type="ORF">SAMN04487884_12461</name>
</gene>
<dbReference type="SUPFAM" id="SSF53850">
    <property type="entry name" value="Periplasmic binding protein-like II"/>
    <property type="match status" value="1"/>
</dbReference>
<name>A0A1H9VPW1_BUTFI</name>
<feature type="signal peptide" evidence="2">
    <location>
        <begin position="1"/>
        <end position="19"/>
    </location>
</feature>
<dbReference type="PANTHER" id="PTHR43649">
    <property type="entry name" value="ARABINOSE-BINDING PROTEIN-RELATED"/>
    <property type="match status" value="1"/>
</dbReference>
<dbReference type="Proteomes" id="UP000182584">
    <property type="component" value="Unassembled WGS sequence"/>
</dbReference>
<dbReference type="RefSeq" id="WP_074757862.1">
    <property type="nucleotide sequence ID" value="NZ_FOGJ01000024.1"/>
</dbReference>
<organism evidence="3 4">
    <name type="scientific">Butyrivibrio fibrisolvens</name>
    <dbReference type="NCBI Taxonomy" id="831"/>
    <lineage>
        <taxon>Bacteria</taxon>
        <taxon>Bacillati</taxon>
        <taxon>Bacillota</taxon>
        <taxon>Clostridia</taxon>
        <taxon>Lachnospirales</taxon>
        <taxon>Lachnospiraceae</taxon>
        <taxon>Butyrivibrio</taxon>
    </lineage>
</organism>
<dbReference type="PROSITE" id="PS51257">
    <property type="entry name" value="PROKAR_LIPOPROTEIN"/>
    <property type="match status" value="1"/>
</dbReference>
<dbReference type="EMBL" id="FOGJ01000024">
    <property type="protein sequence ID" value="SES23776.1"/>
    <property type="molecule type" value="Genomic_DNA"/>
</dbReference>
<evidence type="ECO:0000313" key="3">
    <source>
        <dbReference type="EMBL" id="SES23776.1"/>
    </source>
</evidence>
<dbReference type="Gene3D" id="3.40.190.10">
    <property type="entry name" value="Periplasmic binding protein-like II"/>
    <property type="match status" value="2"/>
</dbReference>
<sequence>MKKKAISLLLSAAMVGVLAGCAGTGTETEPANGGSSQTGQTEGGSDYQLTQINLVFDGTLTATVDAGQAEFVDQWEKAIEEKFGYHVDLNITQLDHSDYSGTVSRLLTTGEAGDGEYPDALIMSATMLRQYQTTGLLWDMANAYDNAEFQSRLTLDKINENLKTSSGALYGFAPTYGNGCVTYVKKAWLDAVGIDAASVTDFDSYYNMLQAFTNDDPDGNGSAGTYGVIAAGYGKLDEAPYINYMPEFWQDAYPSFYQNSEGVWVDGFTEQATIDALARLNKGYTDGVIDPDTEEAGTKQAREKWFSNDQSTSSGVFTYWAGTWYQTLTDKLIGNEVDSELVELAPIKEIKDSWGGYLNREAPVLTITDDGDGDSAREQAIFDILFDTMLDGDTVQTLWTYGAEGVHWSTEAETFTTNAGTDDAKEYSYEAGQFHLKQSPNDENTVWKKNFLDANLVIAPLTNGYADNTDLVVEGNQFFTENCVDAPAAASSETLTNYEADMVTDKTTWMNQAVVGEITPEQAVQNYIDKYGDASAAILEELNAQ</sequence>
<accession>A0A1H9VPW1</accession>
<feature type="chain" id="PRO_5039056807" evidence="2">
    <location>
        <begin position="20"/>
        <end position="545"/>
    </location>
</feature>
<dbReference type="AlphaFoldDB" id="A0A1H9VPW1"/>
<dbReference type="OrthoDB" id="2650856at2"/>
<evidence type="ECO:0000313" key="4">
    <source>
        <dbReference type="Proteomes" id="UP000182584"/>
    </source>
</evidence>
<reference evidence="3 4" key="1">
    <citation type="submission" date="2016-10" db="EMBL/GenBank/DDBJ databases">
        <authorList>
            <person name="de Groot N.N."/>
        </authorList>
    </citation>
    <scope>NUCLEOTIDE SEQUENCE [LARGE SCALE GENOMIC DNA]</scope>
    <source>
        <strain evidence="3 4">AR40</strain>
    </source>
</reference>
<keyword evidence="1 2" id="KW-0732">Signal</keyword>
<evidence type="ECO:0000256" key="2">
    <source>
        <dbReference type="SAM" id="SignalP"/>
    </source>
</evidence>
<proteinExistence type="predicted"/>
<protein>
    <submittedName>
        <fullName evidence="3">Carbohydrate ABC transporter substrate-binding protein, CUT1 family</fullName>
    </submittedName>
</protein>